<feature type="signal peptide" evidence="2">
    <location>
        <begin position="1"/>
        <end position="16"/>
    </location>
</feature>
<accession>A0A1I7ZFH3</accession>
<evidence type="ECO:0000313" key="4">
    <source>
        <dbReference type="WBParaSite" id="L893_g25811.t1"/>
    </source>
</evidence>
<reference evidence="4" key="1">
    <citation type="submission" date="2016-11" db="UniProtKB">
        <authorList>
            <consortium name="WormBaseParasite"/>
        </authorList>
    </citation>
    <scope>IDENTIFICATION</scope>
</reference>
<keyword evidence="2" id="KW-0732">Signal</keyword>
<dbReference type="Proteomes" id="UP000095287">
    <property type="component" value="Unplaced"/>
</dbReference>
<name>A0A1I7ZFH3_9BILA</name>
<evidence type="ECO:0000313" key="3">
    <source>
        <dbReference type="Proteomes" id="UP000095287"/>
    </source>
</evidence>
<feature type="region of interest" description="Disordered" evidence="1">
    <location>
        <begin position="37"/>
        <end position="67"/>
    </location>
</feature>
<feature type="compositionally biased region" description="Polar residues" evidence="1">
    <location>
        <begin position="38"/>
        <end position="58"/>
    </location>
</feature>
<proteinExistence type="predicted"/>
<evidence type="ECO:0000256" key="2">
    <source>
        <dbReference type="SAM" id="SignalP"/>
    </source>
</evidence>
<protein>
    <submittedName>
        <fullName evidence="4">Uncharacterized protein</fullName>
    </submittedName>
</protein>
<organism evidence="3 4">
    <name type="scientific">Steinernema glaseri</name>
    <dbReference type="NCBI Taxonomy" id="37863"/>
    <lineage>
        <taxon>Eukaryota</taxon>
        <taxon>Metazoa</taxon>
        <taxon>Ecdysozoa</taxon>
        <taxon>Nematoda</taxon>
        <taxon>Chromadorea</taxon>
        <taxon>Rhabditida</taxon>
        <taxon>Tylenchina</taxon>
        <taxon>Panagrolaimomorpha</taxon>
        <taxon>Strongyloidoidea</taxon>
        <taxon>Steinernematidae</taxon>
        <taxon>Steinernema</taxon>
    </lineage>
</organism>
<keyword evidence="3" id="KW-1185">Reference proteome</keyword>
<evidence type="ECO:0000256" key="1">
    <source>
        <dbReference type="SAM" id="MobiDB-lite"/>
    </source>
</evidence>
<dbReference type="WBParaSite" id="L893_g25811.t1">
    <property type="protein sequence ID" value="L893_g25811.t1"/>
    <property type="gene ID" value="L893_g25811"/>
</dbReference>
<feature type="chain" id="PRO_5009313367" evidence="2">
    <location>
        <begin position="17"/>
        <end position="67"/>
    </location>
</feature>
<dbReference type="AlphaFoldDB" id="A0A1I7ZFH3"/>
<sequence length="67" mass="7497">MKLLIIFAVLLVTVSSFSIDLPFFHLDLGGILGGQKPPQKNNGINRNAGNQRQRNPQPNYGGYQWWG</sequence>